<sequence>MSARAIRMKGPWGPVHGPIDLDIDASGVTVLRCPAGSGLRPLTEYIEELTELDGLLLRIVPANTRGPELLVVGNLDQVASDDSRAMLLADRPPFDPMTCAVNGLRQPPSAAPTRGCGSRWRTGRAARGCAGPH</sequence>
<organism evidence="1 2">
    <name type="scientific">Mycolicibacterium tusciae</name>
    <dbReference type="NCBI Taxonomy" id="75922"/>
    <lineage>
        <taxon>Bacteria</taxon>
        <taxon>Bacillati</taxon>
        <taxon>Actinomycetota</taxon>
        <taxon>Actinomycetes</taxon>
        <taxon>Mycobacteriales</taxon>
        <taxon>Mycobacteriaceae</taxon>
        <taxon>Mycolicibacterium</taxon>
    </lineage>
</organism>
<reference evidence="1 2" key="1">
    <citation type="submission" date="2017-02" db="EMBL/GenBank/DDBJ databases">
        <title>The new phylogeny of genus Mycobacterium.</title>
        <authorList>
            <person name="Tortoli E."/>
            <person name="Trovato A."/>
            <person name="Cirillo D.M."/>
        </authorList>
    </citation>
    <scope>NUCLEOTIDE SEQUENCE [LARGE SCALE GENOMIC DNA]</scope>
    <source>
        <strain evidence="1 2">DSM 44338</strain>
    </source>
</reference>
<name>A0A1X0JIP2_9MYCO</name>
<comment type="caution">
    <text evidence="1">The sequence shown here is derived from an EMBL/GenBank/DDBJ whole genome shotgun (WGS) entry which is preliminary data.</text>
</comment>
<dbReference type="EMBL" id="MVIM01000014">
    <property type="protein sequence ID" value="ORB62729.1"/>
    <property type="molecule type" value="Genomic_DNA"/>
</dbReference>
<dbReference type="AlphaFoldDB" id="A0A1X0JIP2"/>
<evidence type="ECO:0000313" key="2">
    <source>
        <dbReference type="Proteomes" id="UP000192411"/>
    </source>
</evidence>
<evidence type="ECO:0000313" key="1">
    <source>
        <dbReference type="EMBL" id="ORB62729.1"/>
    </source>
</evidence>
<dbReference type="Proteomes" id="UP000192411">
    <property type="component" value="Unassembled WGS sequence"/>
</dbReference>
<proteinExistence type="predicted"/>
<dbReference type="STRING" id="75922.BST47_22295"/>
<protein>
    <submittedName>
        <fullName evidence="1">Uncharacterized protein</fullName>
    </submittedName>
</protein>
<dbReference type="RefSeq" id="WP_420094055.1">
    <property type="nucleotide sequence ID" value="NZ_MVIM01000014.1"/>
</dbReference>
<keyword evidence="2" id="KW-1185">Reference proteome</keyword>
<gene>
    <name evidence="1" type="ORF">BST47_22295</name>
</gene>
<accession>A0A1X0JIP2</accession>